<protein>
    <recommendedName>
        <fullName evidence="4">LisH domain-containing protein</fullName>
    </recommendedName>
</protein>
<name>A0ABD1EYQ3_HYPHA</name>
<feature type="coiled-coil region" evidence="1">
    <location>
        <begin position="393"/>
        <end position="420"/>
    </location>
</feature>
<keyword evidence="3" id="KW-1185">Reference proteome</keyword>
<gene>
    <name evidence="2" type="ORF">ABEB36_005281</name>
</gene>
<evidence type="ECO:0008006" key="4">
    <source>
        <dbReference type="Google" id="ProtNLM"/>
    </source>
</evidence>
<proteinExistence type="predicted"/>
<evidence type="ECO:0000256" key="1">
    <source>
        <dbReference type="SAM" id="Coils"/>
    </source>
</evidence>
<dbReference type="Proteomes" id="UP001566132">
    <property type="component" value="Unassembled WGS sequence"/>
</dbReference>
<evidence type="ECO:0000313" key="3">
    <source>
        <dbReference type="Proteomes" id="UP001566132"/>
    </source>
</evidence>
<comment type="caution">
    <text evidence="2">The sequence shown here is derived from an EMBL/GenBank/DDBJ whole genome shotgun (WGS) entry which is preliminary data.</text>
</comment>
<accession>A0ABD1EYQ3</accession>
<feature type="coiled-coil region" evidence="1">
    <location>
        <begin position="251"/>
        <end position="278"/>
    </location>
</feature>
<feature type="coiled-coil region" evidence="1">
    <location>
        <begin position="307"/>
        <end position="341"/>
    </location>
</feature>
<evidence type="ECO:0000313" key="2">
    <source>
        <dbReference type="EMBL" id="KAL1505804.1"/>
    </source>
</evidence>
<keyword evidence="1" id="KW-0175">Coiled coil</keyword>
<organism evidence="2 3">
    <name type="scientific">Hypothenemus hampei</name>
    <name type="common">Coffee berry borer</name>
    <dbReference type="NCBI Taxonomy" id="57062"/>
    <lineage>
        <taxon>Eukaryota</taxon>
        <taxon>Metazoa</taxon>
        <taxon>Ecdysozoa</taxon>
        <taxon>Arthropoda</taxon>
        <taxon>Hexapoda</taxon>
        <taxon>Insecta</taxon>
        <taxon>Pterygota</taxon>
        <taxon>Neoptera</taxon>
        <taxon>Endopterygota</taxon>
        <taxon>Coleoptera</taxon>
        <taxon>Polyphaga</taxon>
        <taxon>Cucujiformia</taxon>
        <taxon>Curculionidae</taxon>
        <taxon>Scolytinae</taxon>
        <taxon>Hypothenemus</taxon>
    </lineage>
</organism>
<dbReference type="AlphaFoldDB" id="A0ABD1EYQ3"/>
<dbReference type="EMBL" id="JBDJPC010000004">
    <property type="protein sequence ID" value="KAL1505804.1"/>
    <property type="molecule type" value="Genomic_DNA"/>
</dbReference>
<reference evidence="2 3" key="1">
    <citation type="submission" date="2024-05" db="EMBL/GenBank/DDBJ databases">
        <title>Genetic variation in Jamaican populations of the coffee berry borer (Hypothenemus hampei).</title>
        <authorList>
            <person name="Errbii M."/>
            <person name="Myrie A."/>
        </authorList>
    </citation>
    <scope>NUCLEOTIDE SEQUENCE [LARGE SCALE GENOMIC DNA]</scope>
    <source>
        <strain evidence="2">JA-Hopewell-2020-01-JO</strain>
        <tissue evidence="2">Whole body</tissue>
    </source>
</reference>
<sequence length="427" mass="50004">MDNIKPAFEGSNEKILKDLSPGEFQQTLSCWLQEKGVIRNMKSYLKFQMINALQNTVLGKNIKKNCSQIFTLSQQALHLIVGEYLLHHQCNFALSLFSTEVNLTHLLPEKKIVFEPDKLLNVERLRFSKENIVDILELIGIPKYNQHFTNVLYKYFENNDGPLISCLLEVIASETGKIIEEQLPREEDFKDDFLRHVNLILQSLNLPSKIQNHIFNNLKMCYNLKTESYEKQFAQLVEKFKNEISIRDQKLNHLVKRKKHLEKKIEKILEENQLSQDKVHTKRIMQSEQIEKKVISECCLSHCSEGCDNVRKLCKSYEEEIERLRNENFEQKLEIEQVNFKFANLLKEFTVCQDKVNLLKGKINENIPSEFAEVVESDRNASSSSDAVTEEILRSSRMKLKLLEEESEELDARIKNFQLSQKLVEEF</sequence>